<dbReference type="AlphaFoldDB" id="A0A1I6AIQ4"/>
<gene>
    <name evidence="1" type="ORF">SAMN05216578_102127</name>
</gene>
<dbReference type="RefSeq" id="WP_090537128.1">
    <property type="nucleotide sequence ID" value="NZ_FOYD01000002.1"/>
</dbReference>
<dbReference type="Proteomes" id="UP000242815">
    <property type="component" value="Unassembled WGS sequence"/>
</dbReference>
<evidence type="ECO:0008006" key="3">
    <source>
        <dbReference type="Google" id="ProtNLM"/>
    </source>
</evidence>
<evidence type="ECO:0000313" key="1">
    <source>
        <dbReference type="EMBL" id="SFQ68561.1"/>
    </source>
</evidence>
<dbReference type="EMBL" id="FOYD01000002">
    <property type="protein sequence ID" value="SFQ68561.1"/>
    <property type="molecule type" value="Genomic_DNA"/>
</dbReference>
<accession>A0A1I6AIQ4</accession>
<evidence type="ECO:0000313" key="2">
    <source>
        <dbReference type="Proteomes" id="UP000242815"/>
    </source>
</evidence>
<name>A0A1I6AIQ4_9GAMM</name>
<dbReference type="STRING" id="1002526.SAMN05216578_102127"/>
<sequence>MALVSGEGSIRKMLGTLGEPVRYALPLGDEQLPLNDLLGRTIRLEALGEIRCQHCNRLTKKSYSQGFCFPCMKKLAQCDLCIVSPERCHYEQGTCREPAWGEQFCMTDHIVYLANSSGLKVGITRASQIPTRWIDQGASQALPIMRVATRQQSGMVEDLLRQQVADKTNWRLLLKGEPEPMDLIAERDRLLEGAQPGLQALQARFGIQALQPLTDAQVQHIRYPVLEYPAKPQSANLDKDPVLEGTLLGIKGQYLMLDTAVINIRKYTAYTMAFSVS</sequence>
<dbReference type="OrthoDB" id="9775734at2"/>
<protein>
    <recommendedName>
        <fullName evidence="3">DUF2797 domain-containing protein</fullName>
    </recommendedName>
</protein>
<organism evidence="1 2">
    <name type="scientific">Halopseudomonas formosensis</name>
    <dbReference type="NCBI Taxonomy" id="1002526"/>
    <lineage>
        <taxon>Bacteria</taxon>
        <taxon>Pseudomonadati</taxon>
        <taxon>Pseudomonadota</taxon>
        <taxon>Gammaproteobacteria</taxon>
        <taxon>Pseudomonadales</taxon>
        <taxon>Pseudomonadaceae</taxon>
        <taxon>Halopseudomonas</taxon>
    </lineage>
</organism>
<reference evidence="1 2" key="1">
    <citation type="submission" date="2016-10" db="EMBL/GenBank/DDBJ databases">
        <authorList>
            <person name="de Groot N.N."/>
        </authorList>
    </citation>
    <scope>NUCLEOTIDE SEQUENCE [LARGE SCALE GENOMIC DNA]</scope>
    <source>
        <strain evidence="1 2">JCM 18415</strain>
    </source>
</reference>
<dbReference type="InterPro" id="IPR021246">
    <property type="entry name" value="DUF2797"/>
</dbReference>
<dbReference type="Pfam" id="PF10977">
    <property type="entry name" value="DUF2797"/>
    <property type="match status" value="1"/>
</dbReference>
<proteinExistence type="predicted"/>